<dbReference type="Proteomes" id="UP001153334">
    <property type="component" value="Unassembled WGS sequence"/>
</dbReference>
<name>A0ACC2IXF7_9PEZI</name>
<gene>
    <name evidence="1" type="ORF">ONZ43_g3433</name>
</gene>
<evidence type="ECO:0000313" key="2">
    <source>
        <dbReference type="Proteomes" id="UP001153334"/>
    </source>
</evidence>
<dbReference type="EMBL" id="JAPESX010000797">
    <property type="protein sequence ID" value="KAJ8119668.1"/>
    <property type="molecule type" value="Genomic_DNA"/>
</dbReference>
<keyword evidence="2" id="KW-1185">Reference proteome</keyword>
<sequence>MTKITILGAGVTGMTIASQLPKDCDITIVARDLPGDTPSQDWASPWACAGWVALGGSPSEQQMQLDALAYCRKLAILHPESSVRVSELTDVYDVGVVSASELWYHDRLPGYEILDAGKFALEGEKTQPAVAVQYSNFVITPAVFLSWLRKRLEEAGVKFQRIPAVKSLADLEYLGHDVLINASGHASATLEDVRDEKIITDRTYVTLVRSKYDKSFVRRSATEYTYIFGRHDDTAVLGGISEPVENGVKSSETIRADLVRRANANLPDHFPSANPDDYEFVQDLVGIRPLRIPGPRVEKETIGRQKVVHAYGTTAGGYIYSFGLAREVARLVDEFIFSP</sequence>
<evidence type="ECO:0000313" key="1">
    <source>
        <dbReference type="EMBL" id="KAJ8119668.1"/>
    </source>
</evidence>
<organism evidence="1 2">
    <name type="scientific">Nemania bipapillata</name>
    <dbReference type="NCBI Taxonomy" id="110536"/>
    <lineage>
        <taxon>Eukaryota</taxon>
        <taxon>Fungi</taxon>
        <taxon>Dikarya</taxon>
        <taxon>Ascomycota</taxon>
        <taxon>Pezizomycotina</taxon>
        <taxon>Sordariomycetes</taxon>
        <taxon>Xylariomycetidae</taxon>
        <taxon>Xylariales</taxon>
        <taxon>Xylariaceae</taxon>
        <taxon>Nemania</taxon>
    </lineage>
</organism>
<proteinExistence type="predicted"/>
<protein>
    <submittedName>
        <fullName evidence="1">Uncharacterized protein</fullName>
    </submittedName>
</protein>
<accession>A0ACC2IXF7</accession>
<reference evidence="1" key="1">
    <citation type="submission" date="2022-11" db="EMBL/GenBank/DDBJ databases">
        <title>Genome Sequence of Nemania bipapillata.</title>
        <authorList>
            <person name="Buettner E."/>
        </authorList>
    </citation>
    <scope>NUCLEOTIDE SEQUENCE</scope>
    <source>
        <strain evidence="1">CP14</strain>
    </source>
</reference>
<comment type="caution">
    <text evidence="1">The sequence shown here is derived from an EMBL/GenBank/DDBJ whole genome shotgun (WGS) entry which is preliminary data.</text>
</comment>